<protein>
    <submittedName>
        <fullName evidence="10">Peptide/nickel transport system permease protein</fullName>
    </submittedName>
</protein>
<evidence type="ECO:0000256" key="3">
    <source>
        <dbReference type="ARBA" id="ARBA00022475"/>
    </source>
</evidence>
<dbReference type="InterPro" id="IPR045621">
    <property type="entry name" value="BPD_transp_1_N"/>
</dbReference>
<evidence type="ECO:0000256" key="7">
    <source>
        <dbReference type="RuleBase" id="RU363032"/>
    </source>
</evidence>
<dbReference type="InterPro" id="IPR035906">
    <property type="entry name" value="MetI-like_sf"/>
</dbReference>
<evidence type="ECO:0000313" key="11">
    <source>
        <dbReference type="Proteomes" id="UP000237752"/>
    </source>
</evidence>
<keyword evidence="3" id="KW-1003">Cell membrane</keyword>
<feature type="region of interest" description="Disordered" evidence="8">
    <location>
        <begin position="1"/>
        <end position="35"/>
    </location>
</feature>
<dbReference type="Pfam" id="PF19300">
    <property type="entry name" value="BPD_transp_1_N"/>
    <property type="match status" value="1"/>
</dbReference>
<accession>A0A2T1A6J4</accession>
<feature type="transmembrane region" description="Helical" evidence="7">
    <location>
        <begin position="216"/>
        <end position="235"/>
    </location>
</feature>
<evidence type="ECO:0000256" key="1">
    <source>
        <dbReference type="ARBA" id="ARBA00004651"/>
    </source>
</evidence>
<feature type="transmembrane region" description="Helical" evidence="7">
    <location>
        <begin position="47"/>
        <end position="68"/>
    </location>
</feature>
<evidence type="ECO:0000259" key="9">
    <source>
        <dbReference type="PROSITE" id="PS50928"/>
    </source>
</evidence>
<dbReference type="RefSeq" id="WP_170110914.1">
    <property type="nucleotide sequence ID" value="NZ_PVUE01000001.1"/>
</dbReference>
<keyword evidence="11" id="KW-1185">Reference proteome</keyword>
<feature type="transmembrane region" description="Helical" evidence="7">
    <location>
        <begin position="169"/>
        <end position="196"/>
    </location>
</feature>
<comment type="subcellular location">
    <subcellularLocation>
        <location evidence="1 7">Cell membrane</location>
        <topology evidence="1 7">Multi-pass membrane protein</topology>
    </subcellularLocation>
</comment>
<feature type="transmembrane region" description="Helical" evidence="7">
    <location>
        <begin position="135"/>
        <end position="157"/>
    </location>
</feature>
<dbReference type="Pfam" id="PF00528">
    <property type="entry name" value="BPD_transp_1"/>
    <property type="match status" value="1"/>
</dbReference>
<name>A0A2T1A6J4_9ACTN</name>
<feature type="transmembrane region" description="Helical" evidence="7">
    <location>
        <begin position="277"/>
        <end position="299"/>
    </location>
</feature>
<dbReference type="AlphaFoldDB" id="A0A2T1A6J4"/>
<feature type="domain" description="ABC transmembrane type-1" evidence="9">
    <location>
        <begin position="133"/>
        <end position="338"/>
    </location>
</feature>
<evidence type="ECO:0000256" key="5">
    <source>
        <dbReference type="ARBA" id="ARBA00022989"/>
    </source>
</evidence>
<dbReference type="GO" id="GO:0071916">
    <property type="term" value="F:dipeptide transmembrane transporter activity"/>
    <property type="evidence" value="ECO:0007669"/>
    <property type="project" value="TreeGrafter"/>
</dbReference>
<keyword evidence="4 7" id="KW-0812">Transmembrane</keyword>
<dbReference type="Gene3D" id="1.10.3720.10">
    <property type="entry name" value="MetI-like"/>
    <property type="match status" value="1"/>
</dbReference>
<dbReference type="GO" id="GO:0005886">
    <property type="term" value="C:plasma membrane"/>
    <property type="evidence" value="ECO:0007669"/>
    <property type="project" value="UniProtKB-SubCell"/>
</dbReference>
<evidence type="ECO:0000256" key="8">
    <source>
        <dbReference type="SAM" id="MobiDB-lite"/>
    </source>
</evidence>
<dbReference type="SUPFAM" id="SSF161098">
    <property type="entry name" value="MetI-like"/>
    <property type="match status" value="1"/>
</dbReference>
<keyword evidence="2 7" id="KW-0813">Transport</keyword>
<proteinExistence type="inferred from homology"/>
<dbReference type="EMBL" id="PVUE01000001">
    <property type="protein sequence ID" value="PRZ44232.1"/>
    <property type="molecule type" value="Genomic_DNA"/>
</dbReference>
<comment type="similarity">
    <text evidence="7">Belongs to the binding-protein-dependent transport system permease family.</text>
</comment>
<dbReference type="PROSITE" id="PS50928">
    <property type="entry name" value="ABC_TM1"/>
    <property type="match status" value="1"/>
</dbReference>
<sequence>MHAIEKTAPRLVGGEPAGAAPETGQPEDPAESKGSSRKIGRFVLRRLLLFIPTAIGAGFLTFLLVKIIPGGPAYARLGEDATPQAIAVVEKQLGLDRPFFEQFFSWLGRAVTGDLGESFQTGQPVMDLVKNALPVTIELVLIGIVATVLIAIPIGVFTAKRAGRPSANFVKSVSGLGLAVPDFFLALLLIDLFAVWLGWFPRLGYPRFTEDPLGNLYHIVLPVVPMILGGSAIVIRQVSAAMIDALASDHTRTARAMGIPERVVVWKYAFRAAMPTVLNVVALLALGMLGATLIIEKIFVLPGMGGTLVNGIAVRDYTLILGIVLIYVVIALLVNLIVDIISGIVNPATRGA</sequence>
<dbReference type="InterPro" id="IPR000515">
    <property type="entry name" value="MetI-like"/>
</dbReference>
<dbReference type="PANTHER" id="PTHR43163">
    <property type="entry name" value="DIPEPTIDE TRANSPORT SYSTEM PERMEASE PROTEIN DPPB-RELATED"/>
    <property type="match status" value="1"/>
</dbReference>
<dbReference type="CDD" id="cd06261">
    <property type="entry name" value="TM_PBP2"/>
    <property type="match status" value="1"/>
</dbReference>
<dbReference type="Proteomes" id="UP000237752">
    <property type="component" value="Unassembled WGS sequence"/>
</dbReference>
<evidence type="ECO:0000313" key="10">
    <source>
        <dbReference type="EMBL" id="PRZ44232.1"/>
    </source>
</evidence>
<reference evidence="10 11" key="1">
    <citation type="submission" date="2018-03" db="EMBL/GenBank/DDBJ databases">
        <title>Genomic Encyclopedia of Archaeal and Bacterial Type Strains, Phase II (KMG-II): from individual species to whole genera.</title>
        <authorList>
            <person name="Goeker M."/>
        </authorList>
    </citation>
    <scope>NUCLEOTIDE SEQUENCE [LARGE SCALE GENOMIC DNA]</scope>
    <source>
        <strain evidence="10 11">DSM 100065</strain>
    </source>
</reference>
<keyword evidence="6 7" id="KW-0472">Membrane</keyword>
<evidence type="ECO:0000256" key="4">
    <source>
        <dbReference type="ARBA" id="ARBA00022692"/>
    </source>
</evidence>
<evidence type="ECO:0000256" key="6">
    <source>
        <dbReference type="ARBA" id="ARBA00023136"/>
    </source>
</evidence>
<comment type="caution">
    <text evidence="10">The sequence shown here is derived from an EMBL/GenBank/DDBJ whole genome shotgun (WGS) entry which is preliminary data.</text>
</comment>
<feature type="transmembrane region" description="Helical" evidence="7">
    <location>
        <begin position="319"/>
        <end position="345"/>
    </location>
</feature>
<feature type="compositionally biased region" description="Low complexity" evidence="8">
    <location>
        <begin position="13"/>
        <end position="27"/>
    </location>
</feature>
<gene>
    <name evidence="10" type="ORF">CLV47_101357</name>
</gene>
<evidence type="ECO:0000256" key="2">
    <source>
        <dbReference type="ARBA" id="ARBA00022448"/>
    </source>
</evidence>
<keyword evidence="5 7" id="KW-1133">Transmembrane helix</keyword>
<dbReference type="PANTHER" id="PTHR43163:SF6">
    <property type="entry name" value="DIPEPTIDE TRANSPORT SYSTEM PERMEASE PROTEIN DPPB-RELATED"/>
    <property type="match status" value="1"/>
</dbReference>
<organism evidence="10 11">
    <name type="scientific">Antricoccus suffuscus</name>
    <dbReference type="NCBI Taxonomy" id="1629062"/>
    <lineage>
        <taxon>Bacteria</taxon>
        <taxon>Bacillati</taxon>
        <taxon>Actinomycetota</taxon>
        <taxon>Actinomycetes</taxon>
        <taxon>Geodermatophilales</taxon>
        <taxon>Antricoccaceae</taxon>
        <taxon>Antricoccus</taxon>
    </lineage>
</organism>